<dbReference type="InterPro" id="IPR038522">
    <property type="entry name" value="T4/T6SS_DotU_sf"/>
</dbReference>
<dbReference type="NCBIfam" id="NF038239">
    <property type="entry name" value="T6SS_TssL_short"/>
    <property type="match status" value="1"/>
</dbReference>
<evidence type="ECO:0000313" key="3">
    <source>
        <dbReference type="EMBL" id="MBD2801535.1"/>
    </source>
</evidence>
<comment type="caution">
    <text evidence="3">The sequence shown here is derived from an EMBL/GenBank/DDBJ whole genome shotgun (WGS) entry which is preliminary data.</text>
</comment>
<dbReference type="Proteomes" id="UP001193920">
    <property type="component" value="Unassembled WGS sequence"/>
</dbReference>
<evidence type="ECO:0000256" key="1">
    <source>
        <dbReference type="SAM" id="Phobius"/>
    </source>
</evidence>
<gene>
    <name evidence="3" type="ORF">ID854_13990</name>
</gene>
<proteinExistence type="predicted"/>
<reference evidence="3" key="1">
    <citation type="submission" date="2020-09" db="EMBL/GenBank/DDBJ databases">
        <authorList>
            <person name="Palma L."/>
            <person name="Caballero P."/>
            <person name="Berry C."/>
            <person name="Del Valle E."/>
        </authorList>
    </citation>
    <scope>NUCLEOTIDE SEQUENCE</scope>
    <source>
        <strain evidence="3">M</strain>
    </source>
</reference>
<protein>
    <submittedName>
        <fullName evidence="3">DotU family type IV/VI secretion system protein</fullName>
    </submittedName>
</protein>
<accession>A0AAW3YTW5</accession>
<keyword evidence="1" id="KW-0812">Transmembrane</keyword>
<evidence type="ECO:0000259" key="2">
    <source>
        <dbReference type="Pfam" id="PF09850"/>
    </source>
</evidence>
<keyword evidence="1" id="KW-1133">Transmembrane helix</keyword>
<keyword evidence="1" id="KW-0472">Membrane</keyword>
<feature type="transmembrane region" description="Helical" evidence="1">
    <location>
        <begin position="185"/>
        <end position="205"/>
    </location>
</feature>
<feature type="domain" description="Type IV / VI secretion system DotU" evidence="2">
    <location>
        <begin position="8"/>
        <end position="208"/>
    </location>
</feature>
<dbReference type="NCBIfam" id="TIGR03349">
    <property type="entry name" value="IV_VI_DotU"/>
    <property type="match status" value="1"/>
</dbReference>
<organism evidence="3">
    <name type="scientific">Xenorhabdus szentirmaii</name>
    <dbReference type="NCBI Taxonomy" id="290112"/>
    <lineage>
        <taxon>Bacteria</taxon>
        <taxon>Pseudomonadati</taxon>
        <taxon>Pseudomonadota</taxon>
        <taxon>Gammaproteobacteria</taxon>
        <taxon>Enterobacterales</taxon>
        <taxon>Morganellaceae</taxon>
        <taxon>Xenorhabdus</taxon>
    </lineage>
</organism>
<reference evidence="3" key="2">
    <citation type="journal article" date="2024" name="Toxins">
        <title>Genome Sequence Analysis of Native Xenorhabdus Strains Isolated from Entomopathogenic Nematodes in Argentina.</title>
        <authorList>
            <person name="Palma L."/>
            <person name="Frizzo L."/>
            <person name="Kaiser S."/>
            <person name="Berry C."/>
            <person name="Caballero P."/>
            <person name="Bode H.B."/>
            <person name="Del Valle E.E."/>
        </authorList>
    </citation>
    <scope>NUCLEOTIDE SEQUENCE</scope>
    <source>
        <strain evidence="3">M</strain>
    </source>
</reference>
<dbReference type="PANTHER" id="PTHR38033:SF1">
    <property type="entry name" value="DOTU FAMILY TYPE IV_VI SECRETION SYSTEM PROTEIN"/>
    <property type="match status" value="1"/>
</dbReference>
<dbReference type="AlphaFoldDB" id="A0AAW3YTW5"/>
<dbReference type="EMBL" id="JACXBF010000337">
    <property type="protein sequence ID" value="MBD2801535.1"/>
    <property type="molecule type" value="Genomic_DNA"/>
</dbReference>
<dbReference type="Pfam" id="PF09850">
    <property type="entry name" value="DotU"/>
    <property type="match status" value="1"/>
</dbReference>
<dbReference type="Gene3D" id="1.25.40.590">
    <property type="entry name" value="Type IV / VI secretion system, DotU"/>
    <property type="match status" value="1"/>
</dbReference>
<dbReference type="InterPro" id="IPR017732">
    <property type="entry name" value="T4/T6SS_DotU"/>
</dbReference>
<name>A0AAW3YTW5_9GAMM</name>
<sequence>MKKKLDIDELMAETWLTVVQLRHGVPALQGEALYQHCQLQVEKVQEQLQIAGYGHESIEHITYAQCALLDETVLGRQGENQEQDSGYQVWMKAPLQARFFNSLQAGEALYERIRSVLHQTAPDIAVLTCFHRVLQLGFQGQYGLQAIAPEQRTQTLAELSSRVPSFSAEPNGLLKRAKGRRGSRWLRSLWFWSFIVVLVVAGLWWGGHHYLQSLLAEQLQGLH</sequence>
<dbReference type="RefSeq" id="WP_323869247.1">
    <property type="nucleotide sequence ID" value="NZ_JACXBF010000337.1"/>
</dbReference>
<dbReference type="PANTHER" id="PTHR38033">
    <property type="entry name" value="MEMBRANE PROTEIN-RELATED"/>
    <property type="match status" value="1"/>
</dbReference>